<reference evidence="2 3" key="1">
    <citation type="submission" date="2019-04" db="EMBL/GenBank/DDBJ databases">
        <title>Cohnella sp. nov. isolated from preserved vegetables.</title>
        <authorList>
            <person name="Lin S.-Y."/>
            <person name="Hung M.-H."/>
            <person name="Young C.-C."/>
        </authorList>
    </citation>
    <scope>NUCLEOTIDE SEQUENCE [LARGE SCALE GENOMIC DNA]</scope>
    <source>
        <strain evidence="2 3">CC-MHH1044</strain>
    </source>
</reference>
<dbReference type="InterPro" id="IPR045527">
    <property type="entry name" value="DUF6470"/>
</dbReference>
<sequence length="158" mass="17052">MGLSINSPPLPSSLWSRSTPNMSQVSPSGSVDASYKPADLQVKLKAPEISGDWTQVWKDLGLLKPISLAENQAGKAEAEGLQDISTTVNNGDRIRDNLAKGNIGVYGQINFQTYMREGATDVTVKALPRHTANIDIRVYPPEIHIKANTQSVGLPEGK</sequence>
<feature type="region of interest" description="Disordered" evidence="1">
    <location>
        <begin position="1"/>
        <end position="32"/>
    </location>
</feature>
<proteinExistence type="predicted"/>
<dbReference type="RefSeq" id="WP_136369646.1">
    <property type="nucleotide sequence ID" value="NZ_SSOB01000010.1"/>
</dbReference>
<gene>
    <name evidence="2" type="ORF">E6C55_10005</name>
</gene>
<evidence type="ECO:0000313" key="2">
    <source>
        <dbReference type="EMBL" id="THF80807.1"/>
    </source>
</evidence>
<name>A0A4S4BZS4_9BACL</name>
<evidence type="ECO:0000313" key="3">
    <source>
        <dbReference type="Proteomes" id="UP000310636"/>
    </source>
</evidence>
<dbReference type="Proteomes" id="UP000310636">
    <property type="component" value="Unassembled WGS sequence"/>
</dbReference>
<dbReference type="AlphaFoldDB" id="A0A4S4BZS4"/>
<keyword evidence="3" id="KW-1185">Reference proteome</keyword>
<accession>A0A4S4BZS4</accession>
<protein>
    <submittedName>
        <fullName evidence="2">Uncharacterized protein</fullName>
    </submittedName>
</protein>
<comment type="caution">
    <text evidence="2">The sequence shown here is derived from an EMBL/GenBank/DDBJ whole genome shotgun (WGS) entry which is preliminary data.</text>
</comment>
<feature type="compositionally biased region" description="Low complexity" evidence="1">
    <location>
        <begin position="1"/>
        <end position="20"/>
    </location>
</feature>
<dbReference type="OrthoDB" id="2604938at2"/>
<dbReference type="EMBL" id="SSOB01000010">
    <property type="protein sequence ID" value="THF80807.1"/>
    <property type="molecule type" value="Genomic_DNA"/>
</dbReference>
<organism evidence="2 3">
    <name type="scientific">Cohnella fermenti</name>
    <dbReference type="NCBI Taxonomy" id="2565925"/>
    <lineage>
        <taxon>Bacteria</taxon>
        <taxon>Bacillati</taxon>
        <taxon>Bacillota</taxon>
        <taxon>Bacilli</taxon>
        <taxon>Bacillales</taxon>
        <taxon>Paenibacillaceae</taxon>
        <taxon>Cohnella</taxon>
    </lineage>
</organism>
<dbReference type="Pfam" id="PF20074">
    <property type="entry name" value="DUF6470"/>
    <property type="match status" value="1"/>
</dbReference>
<feature type="compositionally biased region" description="Polar residues" evidence="1">
    <location>
        <begin position="21"/>
        <end position="31"/>
    </location>
</feature>
<evidence type="ECO:0000256" key="1">
    <source>
        <dbReference type="SAM" id="MobiDB-lite"/>
    </source>
</evidence>